<dbReference type="PANTHER" id="PTHR48100">
    <property type="entry name" value="BROAD-SPECIFICITY PHOSPHATASE YOR283W-RELATED"/>
    <property type="match status" value="1"/>
</dbReference>
<dbReference type="PANTHER" id="PTHR48100:SF51">
    <property type="entry name" value="PHOSPHOGLYCERATE MUTASE"/>
    <property type="match status" value="1"/>
</dbReference>
<dbReference type="GO" id="GO:0005737">
    <property type="term" value="C:cytoplasm"/>
    <property type="evidence" value="ECO:0007669"/>
    <property type="project" value="TreeGrafter"/>
</dbReference>
<dbReference type="RefSeq" id="WP_045075600.1">
    <property type="nucleotide sequence ID" value="NZ_CP011005.1"/>
</dbReference>
<accession>A0A0D4BZQ1</accession>
<dbReference type="Gene3D" id="3.40.50.1240">
    <property type="entry name" value="Phosphoglycerate mutase-like"/>
    <property type="match status" value="1"/>
</dbReference>
<gene>
    <name evidence="1" type="ORF">UM93_11115</name>
</gene>
<dbReference type="EMBL" id="CP011005">
    <property type="protein sequence ID" value="AJT41927.1"/>
    <property type="molecule type" value="Genomic_DNA"/>
</dbReference>
<dbReference type="HOGENOM" id="CLU_033323_5_1_11"/>
<reference evidence="1 2" key="1">
    <citation type="journal article" date="2015" name="Genome Announc.">
        <title>Complete Genome Sequencing of Protease-Producing Novel Arthrobacter sp. Strain IHBB 11108 Using PacBio Single-Molecule Real-Time Sequencing Technology.</title>
        <authorList>
            <person name="Kiran S."/>
            <person name="Swarnkar M.K."/>
            <person name="Pal M."/>
            <person name="Thakur R."/>
            <person name="Tewari R."/>
            <person name="Singh A.K."/>
            <person name="Gulati A."/>
        </authorList>
    </citation>
    <scope>NUCLEOTIDE SEQUENCE [LARGE SCALE GENOMIC DNA]</scope>
    <source>
        <strain evidence="1 2">IHBB 11108</strain>
    </source>
</reference>
<evidence type="ECO:0000313" key="2">
    <source>
        <dbReference type="Proteomes" id="UP000061839"/>
    </source>
</evidence>
<name>A0A0D4BZQ1_9MICC</name>
<dbReference type="PATRIC" id="fig|1618207.4.peg.2252"/>
<dbReference type="SMART" id="SM00855">
    <property type="entry name" value="PGAM"/>
    <property type="match status" value="1"/>
</dbReference>
<dbReference type="InterPro" id="IPR050275">
    <property type="entry name" value="PGM_Phosphatase"/>
</dbReference>
<keyword evidence="2" id="KW-1185">Reference proteome</keyword>
<dbReference type="SUPFAM" id="SSF53254">
    <property type="entry name" value="Phosphoglycerate mutase-like"/>
    <property type="match status" value="1"/>
</dbReference>
<dbReference type="CDD" id="cd07067">
    <property type="entry name" value="HP_PGM_like"/>
    <property type="match status" value="1"/>
</dbReference>
<proteinExistence type="predicted"/>
<dbReference type="InterPro" id="IPR029033">
    <property type="entry name" value="His_PPase_superfam"/>
</dbReference>
<sequence>MPNATVHLVRHGEVFNPEGVLYGRLPEFHLSDRGVAMAVVVAEHFREMADSGVVFGYLAASPLSRAQETAQPSASALGLNIETDPRLIEAENQFEGLKVSSSELLKPRYWRYFRNPLRPSWGEPYQEQLNRMRLAVEAARVIAVERAGDGAHAILVSHQLPIWVTHLSLQGRRLFHDPRRRECSLASVTSIEFEQQRVRSVRYSEPAAALLPGAASTPGA</sequence>
<dbReference type="GO" id="GO:0016791">
    <property type="term" value="F:phosphatase activity"/>
    <property type="evidence" value="ECO:0007669"/>
    <property type="project" value="TreeGrafter"/>
</dbReference>
<dbReference type="Proteomes" id="UP000061839">
    <property type="component" value="Chromosome"/>
</dbReference>
<evidence type="ECO:0000313" key="1">
    <source>
        <dbReference type="EMBL" id="AJT41927.1"/>
    </source>
</evidence>
<dbReference type="STRING" id="1618207.UM93_11115"/>
<dbReference type="KEGG" id="ari:UM93_11115"/>
<organism evidence="1 2">
    <name type="scientific">Psychromicrobium lacuslunae</name>
    <dbReference type="NCBI Taxonomy" id="1618207"/>
    <lineage>
        <taxon>Bacteria</taxon>
        <taxon>Bacillati</taxon>
        <taxon>Actinomycetota</taxon>
        <taxon>Actinomycetes</taxon>
        <taxon>Micrococcales</taxon>
        <taxon>Micrococcaceae</taxon>
        <taxon>Psychromicrobium</taxon>
    </lineage>
</organism>
<protein>
    <submittedName>
        <fullName evidence="1">Fructose-2,6-bisphosphatase</fullName>
    </submittedName>
</protein>
<dbReference type="Pfam" id="PF00300">
    <property type="entry name" value="His_Phos_1"/>
    <property type="match status" value="1"/>
</dbReference>
<dbReference type="InterPro" id="IPR013078">
    <property type="entry name" value="His_Pase_superF_clade-1"/>
</dbReference>
<dbReference type="AlphaFoldDB" id="A0A0D4BZQ1"/>
<dbReference type="OrthoDB" id="3215466at2"/>